<dbReference type="InterPro" id="IPR000623">
    <property type="entry name" value="Shikimate_kinase/TSH1"/>
</dbReference>
<evidence type="ECO:0000313" key="9">
    <source>
        <dbReference type="Proteomes" id="UP000054874"/>
    </source>
</evidence>
<accession>A0A0V8QFC8</accession>
<evidence type="ECO:0000256" key="2">
    <source>
        <dbReference type="ARBA" id="ARBA00022679"/>
    </source>
</evidence>
<keyword evidence="7" id="KW-0479">Metal-binding</keyword>
<keyword evidence="2 7" id="KW-0808">Transferase</keyword>
<dbReference type="InterPro" id="IPR031322">
    <property type="entry name" value="Shikimate/glucono_kinase"/>
</dbReference>
<dbReference type="AlphaFoldDB" id="A0A0V8QFC8"/>
<evidence type="ECO:0000256" key="5">
    <source>
        <dbReference type="ARBA" id="ARBA00022840"/>
    </source>
</evidence>
<keyword evidence="3 7" id="KW-0547">Nucleotide-binding</keyword>
<comment type="caution">
    <text evidence="7">Lacks conserved residue(s) required for the propagation of feature annotation.</text>
</comment>
<dbReference type="Proteomes" id="UP000054874">
    <property type="component" value="Unassembled WGS sequence"/>
</dbReference>
<dbReference type="PRINTS" id="PR01100">
    <property type="entry name" value="SHIKIMTKNASE"/>
</dbReference>
<comment type="similarity">
    <text evidence="7">Belongs to the shikimate kinase family.</text>
</comment>
<feature type="binding site" evidence="7">
    <location>
        <position position="128"/>
    </location>
    <ligand>
        <name>substrate</name>
    </ligand>
</feature>
<comment type="catalytic activity">
    <reaction evidence="7">
        <text>shikimate + ATP = 3-phosphoshikimate + ADP + H(+)</text>
        <dbReference type="Rhea" id="RHEA:13121"/>
        <dbReference type="ChEBI" id="CHEBI:15378"/>
        <dbReference type="ChEBI" id="CHEBI:30616"/>
        <dbReference type="ChEBI" id="CHEBI:36208"/>
        <dbReference type="ChEBI" id="CHEBI:145989"/>
        <dbReference type="ChEBI" id="CHEBI:456216"/>
        <dbReference type="EC" id="2.7.1.71"/>
    </reaction>
</comment>
<dbReference type="PANTHER" id="PTHR21087">
    <property type="entry name" value="SHIKIMATE KINASE"/>
    <property type="match status" value="1"/>
</dbReference>
<evidence type="ECO:0000256" key="3">
    <source>
        <dbReference type="ARBA" id="ARBA00022741"/>
    </source>
</evidence>
<dbReference type="GO" id="GO:0004765">
    <property type="term" value="F:shikimate kinase activity"/>
    <property type="evidence" value="ECO:0007669"/>
    <property type="project" value="UniProtKB-UniRule"/>
</dbReference>
<feature type="binding site" evidence="7">
    <location>
        <begin position="6"/>
        <end position="11"/>
    </location>
    <ligand>
        <name>ATP</name>
        <dbReference type="ChEBI" id="CHEBI:30616"/>
    </ligand>
</feature>
<dbReference type="GO" id="GO:0009073">
    <property type="term" value="P:aromatic amino acid family biosynthetic process"/>
    <property type="evidence" value="ECO:0007669"/>
    <property type="project" value="UniProtKB-KW"/>
</dbReference>
<comment type="subcellular location">
    <subcellularLocation>
        <location evidence="7">Cytoplasm</location>
    </subcellularLocation>
</comment>
<dbReference type="EC" id="2.7.1.71" evidence="7"/>
<dbReference type="InterPro" id="IPR027417">
    <property type="entry name" value="P-loop_NTPase"/>
</dbReference>
<dbReference type="GO" id="GO:0009423">
    <property type="term" value="P:chorismate biosynthetic process"/>
    <property type="evidence" value="ECO:0007669"/>
    <property type="project" value="UniProtKB-UniRule"/>
</dbReference>
<protein>
    <recommendedName>
        <fullName evidence="7">Shikimate kinase</fullName>
        <shortName evidence="7">SK</shortName>
        <ecNumber evidence="7">2.7.1.71</ecNumber>
    </recommendedName>
</protein>
<proteinExistence type="inferred from homology"/>
<evidence type="ECO:0000256" key="7">
    <source>
        <dbReference type="HAMAP-Rule" id="MF_00109"/>
    </source>
</evidence>
<evidence type="ECO:0000256" key="1">
    <source>
        <dbReference type="ARBA" id="ARBA00022605"/>
    </source>
</evidence>
<dbReference type="SUPFAM" id="SSF52540">
    <property type="entry name" value="P-loop containing nucleoside triphosphate hydrolases"/>
    <property type="match status" value="1"/>
</dbReference>
<keyword evidence="7" id="KW-0963">Cytoplasm</keyword>
<comment type="caution">
    <text evidence="8">The sequence shown here is derived from an EMBL/GenBank/DDBJ whole genome shotgun (WGS) entry which is preliminary data.</text>
</comment>
<comment type="cofactor">
    <cofactor evidence="7">
        <name>Mg(2+)</name>
        <dbReference type="ChEBI" id="CHEBI:18420"/>
    </cofactor>
    <text evidence="7">Binds 1 Mg(2+) ion per subunit.</text>
</comment>
<dbReference type="Pfam" id="PF01202">
    <property type="entry name" value="SKI"/>
    <property type="match status" value="1"/>
</dbReference>
<comment type="pathway">
    <text evidence="7">Metabolic intermediate biosynthesis; chorismate biosynthesis; chorismate from D-erythrose 4-phosphate and phosphoenolpyruvate: step 5/7.</text>
</comment>
<feature type="binding site" evidence="7">
    <location>
        <position position="73"/>
    </location>
    <ligand>
        <name>substrate</name>
    </ligand>
</feature>
<dbReference type="PANTHER" id="PTHR21087:SF16">
    <property type="entry name" value="SHIKIMATE KINASE 1, CHLOROPLASTIC"/>
    <property type="match status" value="1"/>
</dbReference>
<comment type="function">
    <text evidence="7">Catalyzes the specific phosphorylation of the 3-hydroxyl group of shikimic acid using ATP as a cosubstrate.</text>
</comment>
<evidence type="ECO:0000256" key="6">
    <source>
        <dbReference type="ARBA" id="ARBA00023141"/>
    </source>
</evidence>
<keyword evidence="9" id="KW-1185">Reference proteome</keyword>
<sequence>MIGMPGAGKSTIGVILAKALNYHFLDSDLVIQERENRLLREIIAEEGLDRFVEIEEEINASIEVEKTVIATGGSVVYGPKAMKHFKKTGTIVYIRLSYEAVLKRVGNPKKRGVVLREGQSFQDLYEERCPLYEKYADVVVEADGLEIGELLEKVKSHFTNEENNGIINWIRGDVLEGSGDC</sequence>
<feature type="binding site" evidence="7">
    <location>
        <position position="28"/>
    </location>
    <ligand>
        <name>substrate</name>
    </ligand>
</feature>
<feature type="binding site" evidence="7">
    <location>
        <position position="111"/>
    </location>
    <ligand>
        <name>ATP</name>
        <dbReference type="ChEBI" id="CHEBI:30616"/>
    </ligand>
</feature>
<dbReference type="HAMAP" id="MF_00109">
    <property type="entry name" value="Shikimate_kinase"/>
    <property type="match status" value="1"/>
</dbReference>
<dbReference type="STRING" id="290052.ASU35_09980"/>
<comment type="subunit">
    <text evidence="7">Monomer.</text>
</comment>
<keyword evidence="4 7" id="KW-0418">Kinase</keyword>
<evidence type="ECO:0000313" key="8">
    <source>
        <dbReference type="EMBL" id="KSV59252.1"/>
    </source>
</evidence>
<evidence type="ECO:0000256" key="4">
    <source>
        <dbReference type="ARBA" id="ARBA00022777"/>
    </source>
</evidence>
<keyword evidence="1 7" id="KW-0028">Amino-acid biosynthesis</keyword>
<dbReference type="GO" id="GO:0005524">
    <property type="term" value="F:ATP binding"/>
    <property type="evidence" value="ECO:0007669"/>
    <property type="project" value="UniProtKB-UniRule"/>
</dbReference>
<organism evidence="8 9">
    <name type="scientific">Acetivibrio ethanolgignens</name>
    <dbReference type="NCBI Taxonomy" id="290052"/>
    <lineage>
        <taxon>Bacteria</taxon>
        <taxon>Bacillati</taxon>
        <taxon>Bacillota</taxon>
        <taxon>Clostridia</taxon>
        <taxon>Eubacteriales</taxon>
        <taxon>Oscillospiraceae</taxon>
        <taxon>Acetivibrio</taxon>
    </lineage>
</organism>
<keyword evidence="5 7" id="KW-0067">ATP-binding</keyword>
<keyword evidence="6 7" id="KW-0057">Aromatic amino acid biosynthesis</keyword>
<feature type="binding site" evidence="7">
    <location>
        <position position="10"/>
    </location>
    <ligand>
        <name>Mg(2+)</name>
        <dbReference type="ChEBI" id="CHEBI:18420"/>
    </ligand>
</feature>
<dbReference type="CDD" id="cd00464">
    <property type="entry name" value="SK"/>
    <property type="match status" value="1"/>
</dbReference>
<dbReference type="Gene3D" id="3.40.50.300">
    <property type="entry name" value="P-loop containing nucleotide triphosphate hydrolases"/>
    <property type="match status" value="1"/>
</dbReference>
<reference evidence="8 9" key="1">
    <citation type="submission" date="2015-11" db="EMBL/GenBank/DDBJ databases">
        <title>Butyribacter intestini gen. nov., sp. nov., a butyric acid-producing bacterium of the family Lachnospiraceae isolated from the human faeces.</title>
        <authorList>
            <person name="Zou Y."/>
            <person name="Xue W."/>
            <person name="Luo G."/>
            <person name="Lv M."/>
        </authorList>
    </citation>
    <scope>NUCLEOTIDE SEQUENCE [LARGE SCALE GENOMIC DNA]</scope>
    <source>
        <strain evidence="8 9">ACET-33324</strain>
    </source>
</reference>
<dbReference type="EMBL" id="LNAM01000150">
    <property type="protein sequence ID" value="KSV59252.1"/>
    <property type="molecule type" value="Genomic_DNA"/>
</dbReference>
<name>A0A0V8QFC8_9FIRM</name>
<gene>
    <name evidence="7" type="primary">aroK</name>
    <name evidence="8" type="ORF">ASU35_09980</name>
</gene>
<keyword evidence="7" id="KW-0460">Magnesium</keyword>
<dbReference type="GO" id="GO:0005829">
    <property type="term" value="C:cytosol"/>
    <property type="evidence" value="ECO:0007669"/>
    <property type="project" value="TreeGrafter"/>
</dbReference>
<dbReference type="GO" id="GO:0008652">
    <property type="term" value="P:amino acid biosynthetic process"/>
    <property type="evidence" value="ECO:0007669"/>
    <property type="project" value="UniProtKB-KW"/>
</dbReference>
<dbReference type="UniPathway" id="UPA00053">
    <property type="reaction ID" value="UER00088"/>
</dbReference>
<dbReference type="GO" id="GO:0000287">
    <property type="term" value="F:magnesium ion binding"/>
    <property type="evidence" value="ECO:0007669"/>
    <property type="project" value="UniProtKB-UniRule"/>
</dbReference>